<keyword evidence="2" id="KW-1185">Reference proteome</keyword>
<reference evidence="1 2" key="1">
    <citation type="submission" date="2020-02" db="EMBL/GenBank/DDBJ databases">
        <title>Genome assembly of a novel Clostridium senegalense strain.</title>
        <authorList>
            <person name="Gupta T.B."/>
            <person name="Jauregui R."/>
            <person name="Maclean P."/>
            <person name="Nawarathana A."/>
            <person name="Brightwell G."/>
        </authorList>
    </citation>
    <scope>NUCLEOTIDE SEQUENCE [LARGE SCALE GENOMIC DNA]</scope>
    <source>
        <strain evidence="1 2">AGRFS4</strain>
    </source>
</reference>
<name>A0A6M0H0M1_9CLOT</name>
<evidence type="ECO:0000313" key="1">
    <source>
        <dbReference type="EMBL" id="NEU04139.1"/>
    </source>
</evidence>
<organism evidence="1 2">
    <name type="scientific">Clostridium senegalense</name>
    <dbReference type="NCBI Taxonomy" id="1465809"/>
    <lineage>
        <taxon>Bacteria</taxon>
        <taxon>Bacillati</taxon>
        <taxon>Bacillota</taxon>
        <taxon>Clostridia</taxon>
        <taxon>Eubacteriales</taxon>
        <taxon>Clostridiaceae</taxon>
        <taxon>Clostridium</taxon>
    </lineage>
</organism>
<sequence length="304" mass="34372">MNDLLTTVPLYLNGGLIQDLSGLLIDGYIQTKTLKCITEDMGNARLEKYLKDTNKIEKDKSPIGLDGTNEGLTRGTLDGRAINREEYSISKTYATFSFFRQVRESMNDNNMYSVINSKDIILGKVKPGNHVEFYGVVSSMSILSNINEMIDTISCYDITLLNGLLPKDTLINYNTIINQLNMIKKYLTLNNTFDMIMDLGCCKAIINAHNDNFISKTTHSYDFCNCNCTVMGKVICVCNKNQHVDLLRKSCNGDFFRKLILNMKPYFEILEKQGIVLPEIIDEKLCATKINGPCIQIIPIAMYQ</sequence>
<dbReference type="AlphaFoldDB" id="A0A6M0H0M1"/>
<proteinExistence type="predicted"/>
<accession>A0A6M0H0M1</accession>
<dbReference type="RefSeq" id="WP_199869349.1">
    <property type="nucleotide sequence ID" value="NZ_JAAGPU010000005.1"/>
</dbReference>
<protein>
    <submittedName>
        <fullName evidence="1">Uncharacterized protein</fullName>
    </submittedName>
</protein>
<evidence type="ECO:0000313" key="2">
    <source>
        <dbReference type="Proteomes" id="UP000481872"/>
    </source>
</evidence>
<dbReference type="Proteomes" id="UP000481872">
    <property type="component" value="Unassembled WGS sequence"/>
</dbReference>
<comment type="caution">
    <text evidence="1">The sequence shown here is derived from an EMBL/GenBank/DDBJ whole genome shotgun (WGS) entry which is preliminary data.</text>
</comment>
<dbReference type="EMBL" id="JAAGPU010000005">
    <property type="protein sequence ID" value="NEU04139.1"/>
    <property type="molecule type" value="Genomic_DNA"/>
</dbReference>
<gene>
    <name evidence="1" type="ORF">G3M99_04555</name>
</gene>